<dbReference type="InterPro" id="IPR008189">
    <property type="entry name" value="rRNA_ssu_MeTfrase_I"/>
</dbReference>
<evidence type="ECO:0000256" key="3">
    <source>
        <dbReference type="ARBA" id="ARBA00022603"/>
    </source>
</evidence>
<evidence type="ECO:0000256" key="6">
    <source>
        <dbReference type="HAMAP-Rule" id="MF_01877"/>
    </source>
</evidence>
<evidence type="ECO:0000313" key="9">
    <source>
        <dbReference type="EMBL" id="TFI02262.1"/>
    </source>
</evidence>
<keyword evidence="10" id="KW-1185">Reference proteome</keyword>
<dbReference type="InterPro" id="IPR018063">
    <property type="entry name" value="SAM_MeTrfase_RsmI_CS"/>
</dbReference>
<accession>A0AAX2SEY1</accession>
<dbReference type="InterPro" id="IPR014776">
    <property type="entry name" value="4pyrrole_Mease_sub2"/>
</dbReference>
<dbReference type="InterPro" id="IPR014777">
    <property type="entry name" value="4pyrrole_Mease_sub1"/>
</dbReference>
<dbReference type="Gene3D" id="3.30.950.10">
    <property type="entry name" value="Methyltransferase, Cobalt-precorrin-4 Transmethylase, Domain 2"/>
    <property type="match status" value="1"/>
</dbReference>
<evidence type="ECO:0000256" key="2">
    <source>
        <dbReference type="ARBA" id="ARBA00022552"/>
    </source>
</evidence>
<keyword evidence="2 6" id="KW-0698">rRNA processing</keyword>
<evidence type="ECO:0000256" key="5">
    <source>
        <dbReference type="ARBA" id="ARBA00022691"/>
    </source>
</evidence>
<dbReference type="RefSeq" id="WP_135010329.1">
    <property type="nucleotide sequence ID" value="NZ_JAYEXM010000003.1"/>
</dbReference>
<dbReference type="EMBL" id="SPNK01000003">
    <property type="protein sequence ID" value="TFI02262.1"/>
    <property type="molecule type" value="Genomic_DNA"/>
</dbReference>
<reference evidence="9 10" key="1">
    <citation type="submission" date="2019-03" db="EMBL/GenBank/DDBJ databases">
        <title>Genome Sequencing and Assembly of Various Microbes Isolated from Alder Root Nodule.</title>
        <authorList>
            <person name="Swanson E."/>
            <person name="Sevigny J.L."/>
            <person name="Pesce C."/>
            <person name="Davis I."/>
            <person name="Kleiner V."/>
            <person name="Tisa L."/>
        </authorList>
    </citation>
    <scope>NUCLEOTIDE SEQUENCE [LARGE SCALE GENOMIC DNA]</scope>
    <source>
        <strain evidence="9 10">4R-31</strain>
    </source>
</reference>
<dbReference type="FunFam" id="3.40.1010.10:FF:000007">
    <property type="entry name" value="Ribosomal RNA small subunit methyltransferase I"/>
    <property type="match status" value="1"/>
</dbReference>
<proteinExistence type="inferred from homology"/>
<feature type="region of interest" description="Disordered" evidence="7">
    <location>
        <begin position="1"/>
        <end position="29"/>
    </location>
</feature>
<dbReference type="AlphaFoldDB" id="A0AAX2SEY1"/>
<evidence type="ECO:0000256" key="1">
    <source>
        <dbReference type="ARBA" id="ARBA00022490"/>
    </source>
</evidence>
<evidence type="ECO:0000313" key="10">
    <source>
        <dbReference type="Proteomes" id="UP000298017"/>
    </source>
</evidence>
<dbReference type="InterPro" id="IPR000878">
    <property type="entry name" value="4pyrrol_Mease"/>
</dbReference>
<dbReference type="Pfam" id="PF00590">
    <property type="entry name" value="TP_methylase"/>
    <property type="match status" value="1"/>
</dbReference>
<dbReference type="FunFam" id="3.30.950.10:FF:000002">
    <property type="entry name" value="Ribosomal RNA small subunit methyltransferase I"/>
    <property type="match status" value="1"/>
</dbReference>
<dbReference type="Proteomes" id="UP000298017">
    <property type="component" value="Unassembled WGS sequence"/>
</dbReference>
<feature type="domain" description="Tetrapyrrole methylase" evidence="8">
    <location>
        <begin position="30"/>
        <end position="229"/>
    </location>
</feature>
<evidence type="ECO:0000256" key="7">
    <source>
        <dbReference type="SAM" id="MobiDB-lite"/>
    </source>
</evidence>
<dbReference type="InterPro" id="IPR035996">
    <property type="entry name" value="4pyrrol_Methylase_sf"/>
</dbReference>
<keyword evidence="1 6" id="KW-0963">Cytoplasm</keyword>
<gene>
    <name evidence="6 9" type="primary">rsmI</name>
    <name evidence="9" type="ORF">E4P33_04255</name>
</gene>
<dbReference type="PANTHER" id="PTHR46111">
    <property type="entry name" value="RIBOSOMAL RNA SMALL SUBUNIT METHYLTRANSFERASE I"/>
    <property type="match status" value="1"/>
</dbReference>
<dbReference type="HAMAP" id="MF_01877">
    <property type="entry name" value="16SrRNA_methyltr_I"/>
    <property type="match status" value="1"/>
</dbReference>
<protein>
    <recommendedName>
        <fullName evidence="6">Ribosomal RNA small subunit methyltransferase I</fullName>
        <ecNumber evidence="6">2.1.1.198</ecNumber>
    </recommendedName>
    <alternativeName>
        <fullName evidence="6">16S rRNA 2'-O-ribose C1402 methyltransferase</fullName>
    </alternativeName>
    <alternativeName>
        <fullName evidence="6">rRNA (cytidine-2'-O-)-methyltransferase RsmI</fullName>
    </alternativeName>
</protein>
<dbReference type="NCBIfam" id="TIGR00096">
    <property type="entry name" value="16S rRNA (cytidine(1402)-2'-O)-methyltransferase"/>
    <property type="match status" value="1"/>
</dbReference>
<dbReference type="CDD" id="cd11648">
    <property type="entry name" value="RsmI"/>
    <property type="match status" value="1"/>
</dbReference>
<comment type="catalytic activity">
    <reaction evidence="6">
        <text>cytidine(1402) in 16S rRNA + S-adenosyl-L-methionine = 2'-O-methylcytidine(1402) in 16S rRNA + S-adenosyl-L-homocysteine + H(+)</text>
        <dbReference type="Rhea" id="RHEA:42924"/>
        <dbReference type="Rhea" id="RHEA-COMP:10285"/>
        <dbReference type="Rhea" id="RHEA-COMP:10286"/>
        <dbReference type="ChEBI" id="CHEBI:15378"/>
        <dbReference type="ChEBI" id="CHEBI:57856"/>
        <dbReference type="ChEBI" id="CHEBI:59789"/>
        <dbReference type="ChEBI" id="CHEBI:74495"/>
        <dbReference type="ChEBI" id="CHEBI:82748"/>
        <dbReference type="EC" id="2.1.1.198"/>
    </reaction>
</comment>
<name>A0AAX2SEY1_KOCRH</name>
<dbReference type="SUPFAM" id="SSF53790">
    <property type="entry name" value="Tetrapyrrole methylase"/>
    <property type="match status" value="1"/>
</dbReference>
<dbReference type="GO" id="GO:0005737">
    <property type="term" value="C:cytoplasm"/>
    <property type="evidence" value="ECO:0007669"/>
    <property type="project" value="UniProtKB-SubCell"/>
</dbReference>
<dbReference type="Gene3D" id="3.40.1010.10">
    <property type="entry name" value="Cobalt-precorrin-4 Transmethylase, Domain 1"/>
    <property type="match status" value="1"/>
</dbReference>
<feature type="compositionally biased region" description="Polar residues" evidence="7">
    <location>
        <begin position="1"/>
        <end position="15"/>
    </location>
</feature>
<dbReference type="GO" id="GO:0070677">
    <property type="term" value="F:rRNA (cytosine-2'-O-)-methyltransferase activity"/>
    <property type="evidence" value="ECO:0007669"/>
    <property type="project" value="UniProtKB-UniRule"/>
</dbReference>
<comment type="caution">
    <text evidence="9">The sequence shown here is derived from an EMBL/GenBank/DDBJ whole genome shotgun (WGS) entry which is preliminary data.</text>
</comment>
<sequence>MNSHASTPSSGSDEQAPTEDGPRGGGPGAVVVVGTPIGNLSDASQRLKDVLRTADVLAVEDTRTLHRLATGLGVTVSGRIVTHHEHNENSRAGELLDEVRAGRTVAVLSDAGMPTVSDPGFPLVRAAAEAELPVSVLPGPSAVLAALAVSGLPTDRFTFEGFLPRKTGERAAHLAALAQEPRTMVFYESPHRLAEMLTAVRDALGGDRRAAVCRELTKLHEEVLRDDLDGLVAWATGNQVRGEIVVVVHGAAPAPAPEPEDLVGEVEALVASHEIKLKAAARQVATDRGVSTRRLYDAVIAARGRA</sequence>
<dbReference type="EC" id="2.1.1.198" evidence="6"/>
<dbReference type="PIRSF" id="PIRSF005917">
    <property type="entry name" value="MTase_YraL"/>
    <property type="match status" value="1"/>
</dbReference>
<keyword evidence="3 6" id="KW-0489">Methyltransferase</keyword>
<evidence type="ECO:0000259" key="8">
    <source>
        <dbReference type="Pfam" id="PF00590"/>
    </source>
</evidence>
<keyword evidence="5 6" id="KW-0949">S-adenosyl-L-methionine</keyword>
<comment type="similarity">
    <text evidence="6">Belongs to the methyltransferase superfamily. RsmI family.</text>
</comment>
<organism evidence="9 10">
    <name type="scientific">Kocuria rhizophila</name>
    <dbReference type="NCBI Taxonomy" id="72000"/>
    <lineage>
        <taxon>Bacteria</taxon>
        <taxon>Bacillati</taxon>
        <taxon>Actinomycetota</taxon>
        <taxon>Actinomycetes</taxon>
        <taxon>Micrococcales</taxon>
        <taxon>Micrococcaceae</taxon>
        <taxon>Kocuria</taxon>
    </lineage>
</organism>
<keyword evidence="4 6" id="KW-0808">Transferase</keyword>
<comment type="function">
    <text evidence="6">Catalyzes the 2'-O-methylation of the ribose of cytidine 1402 (C1402) in 16S rRNA.</text>
</comment>
<comment type="subcellular location">
    <subcellularLocation>
        <location evidence="6">Cytoplasm</location>
    </subcellularLocation>
</comment>
<dbReference type="PROSITE" id="PS01296">
    <property type="entry name" value="RSMI"/>
    <property type="match status" value="1"/>
</dbReference>
<evidence type="ECO:0000256" key="4">
    <source>
        <dbReference type="ARBA" id="ARBA00022679"/>
    </source>
</evidence>
<dbReference type="PANTHER" id="PTHR46111:SF1">
    <property type="entry name" value="RIBOSOMAL RNA SMALL SUBUNIT METHYLTRANSFERASE I"/>
    <property type="match status" value="1"/>
</dbReference>